<evidence type="ECO:0000256" key="1">
    <source>
        <dbReference type="ARBA" id="ARBA00001947"/>
    </source>
</evidence>
<evidence type="ECO:0000313" key="12">
    <source>
        <dbReference type="Proteomes" id="UP000254230"/>
    </source>
</evidence>
<reference evidence="10 12" key="2">
    <citation type="submission" date="2018-06" db="EMBL/GenBank/DDBJ databases">
        <authorList>
            <consortium name="Pathogen Informatics"/>
            <person name="Doyle S."/>
        </authorList>
    </citation>
    <scope>NUCLEOTIDE SEQUENCE [LARGE SCALE GENOMIC DNA]</scope>
    <source>
        <strain evidence="10 12">NCTC12376</strain>
    </source>
</reference>
<dbReference type="EC" id="3.5.4.4" evidence="10"/>
<evidence type="ECO:0000259" key="8">
    <source>
        <dbReference type="Pfam" id="PF00962"/>
    </source>
</evidence>
<evidence type="ECO:0000313" key="9">
    <source>
        <dbReference type="EMBL" id="KTD51355.1"/>
    </source>
</evidence>
<evidence type="ECO:0000313" key="10">
    <source>
        <dbReference type="EMBL" id="STY17397.1"/>
    </source>
</evidence>
<dbReference type="GO" id="GO:0046103">
    <property type="term" value="P:inosine biosynthetic process"/>
    <property type="evidence" value="ECO:0007669"/>
    <property type="project" value="TreeGrafter"/>
</dbReference>
<dbReference type="InterPro" id="IPR001365">
    <property type="entry name" value="A_deaminase_dom"/>
</dbReference>
<dbReference type="AlphaFoldDB" id="A0A378KV50"/>
<dbReference type="PANTHER" id="PTHR11409:SF42">
    <property type="entry name" value="ADENOSINE DEAMINASE-LIKE PROTEIN"/>
    <property type="match status" value="1"/>
</dbReference>
<dbReference type="Pfam" id="PF00962">
    <property type="entry name" value="A_deaminase"/>
    <property type="match status" value="1"/>
</dbReference>
<dbReference type="GO" id="GO:0006154">
    <property type="term" value="P:adenosine catabolic process"/>
    <property type="evidence" value="ECO:0007669"/>
    <property type="project" value="TreeGrafter"/>
</dbReference>
<comment type="cofactor">
    <cofactor evidence="1">
        <name>Zn(2+)</name>
        <dbReference type="ChEBI" id="CHEBI:29105"/>
    </cofactor>
</comment>
<dbReference type="OrthoDB" id="5645831at2"/>
<dbReference type="STRING" id="45072.Lqua_1582"/>
<dbReference type="GO" id="GO:0004000">
    <property type="term" value="F:adenosine deaminase activity"/>
    <property type="evidence" value="ECO:0007669"/>
    <property type="project" value="TreeGrafter"/>
</dbReference>
<dbReference type="PANTHER" id="PTHR11409">
    <property type="entry name" value="ADENOSINE DEAMINASE"/>
    <property type="match status" value="1"/>
</dbReference>
<gene>
    <name evidence="10" type="primary">add_2</name>
    <name evidence="9" type="ORF">Lqua_1582</name>
    <name evidence="10" type="ORF">NCTC12376_01195</name>
</gene>
<dbReference type="GO" id="GO:0046872">
    <property type="term" value="F:metal ion binding"/>
    <property type="evidence" value="ECO:0007669"/>
    <property type="project" value="UniProtKB-KW"/>
</dbReference>
<keyword evidence="3" id="KW-0479">Metal-binding</keyword>
<keyword evidence="6" id="KW-0546">Nucleotide metabolism</keyword>
<dbReference type="SUPFAM" id="SSF51556">
    <property type="entry name" value="Metallo-dependent hydrolases"/>
    <property type="match status" value="1"/>
</dbReference>
<evidence type="ECO:0000256" key="3">
    <source>
        <dbReference type="ARBA" id="ARBA00022723"/>
    </source>
</evidence>
<dbReference type="Proteomes" id="UP000254230">
    <property type="component" value="Unassembled WGS sequence"/>
</dbReference>
<dbReference type="Proteomes" id="UP000054639">
    <property type="component" value="Unassembled WGS sequence"/>
</dbReference>
<comment type="similarity">
    <text evidence="2">Belongs to the metallo-dependent hydrolases superfamily. Adenosine and AMP deaminases family.</text>
</comment>
<dbReference type="RefSeq" id="WP_058473736.1">
    <property type="nucleotide sequence ID" value="NZ_CAAAIL010000003.1"/>
</dbReference>
<evidence type="ECO:0000256" key="5">
    <source>
        <dbReference type="ARBA" id="ARBA00022833"/>
    </source>
</evidence>
<dbReference type="GO" id="GO:0009117">
    <property type="term" value="P:nucleotide metabolic process"/>
    <property type="evidence" value="ECO:0007669"/>
    <property type="project" value="UniProtKB-KW"/>
</dbReference>
<keyword evidence="4 10" id="KW-0378">Hydrolase</keyword>
<name>A0A378KV50_9GAMM</name>
<dbReference type="InterPro" id="IPR032466">
    <property type="entry name" value="Metal_Hydrolase"/>
</dbReference>
<accession>A0A378KV50</accession>
<evidence type="ECO:0000256" key="6">
    <source>
        <dbReference type="ARBA" id="ARBA00023080"/>
    </source>
</evidence>
<protein>
    <submittedName>
        <fullName evidence="10">Adenosine deaminase</fullName>
        <ecNumber evidence="10">3.5.4.4</ecNumber>
    </submittedName>
</protein>
<feature type="domain" description="Adenosine deaminase" evidence="8">
    <location>
        <begin position="6"/>
        <end position="320"/>
    </location>
</feature>
<dbReference type="EMBL" id="LNYR01000012">
    <property type="protein sequence ID" value="KTD51355.1"/>
    <property type="molecule type" value="Genomic_DNA"/>
</dbReference>
<dbReference type="EMBL" id="UGOW01000001">
    <property type="protein sequence ID" value="STY17397.1"/>
    <property type="molecule type" value="Genomic_DNA"/>
</dbReference>
<sequence length="344" mass="39261">MFEKNKSDLHCHLNGSFSLEFLKRTAEKNNCIATYNEYEQLRQHYLELTQEQPTDGFPKKLIDMIWGLFGLIHKIVQNLDDIIQGTIDVVHHSEAKYLEIRTTPKAINGTSRNDYIDAFEEGLSSANFQNDKKSAYGLLSLDRTIHTIEDASDFIQRVLNSSKKVLVGIDISGNPLGKRTLTGQDLAKVVTMALENKVSFAIHMGESDTEIEKQDTDAVLDALEQWHKEHLDDANASFSGKIRLGHCIYLTDQQKERIRTLALPIEICPTCHKKLNWHLEDMEHPVASVYSDVSENLIVGTDDDAIFGGRMNNEFNQFIRFFSNKTNLSRKEIKEHQSVFRFGN</sequence>
<comment type="catalytic activity">
    <reaction evidence="7">
        <text>N(6)-methyl-AMP + H2O + H(+) = IMP + methylamine</text>
        <dbReference type="Rhea" id="RHEA:16001"/>
        <dbReference type="ChEBI" id="CHEBI:15377"/>
        <dbReference type="ChEBI" id="CHEBI:15378"/>
        <dbReference type="ChEBI" id="CHEBI:58053"/>
        <dbReference type="ChEBI" id="CHEBI:59338"/>
        <dbReference type="ChEBI" id="CHEBI:144842"/>
    </reaction>
    <physiologicalReaction direction="left-to-right" evidence="7">
        <dbReference type="Rhea" id="RHEA:16002"/>
    </physiologicalReaction>
</comment>
<keyword evidence="5" id="KW-0862">Zinc</keyword>
<evidence type="ECO:0000256" key="4">
    <source>
        <dbReference type="ARBA" id="ARBA00022801"/>
    </source>
</evidence>
<dbReference type="InterPro" id="IPR006330">
    <property type="entry name" value="Ado/ade_deaminase"/>
</dbReference>
<keyword evidence="11" id="KW-1185">Reference proteome</keyword>
<proteinExistence type="inferred from homology"/>
<organism evidence="10 12">
    <name type="scientific">Legionella quateirensis</name>
    <dbReference type="NCBI Taxonomy" id="45072"/>
    <lineage>
        <taxon>Bacteria</taxon>
        <taxon>Pseudomonadati</taxon>
        <taxon>Pseudomonadota</taxon>
        <taxon>Gammaproteobacteria</taxon>
        <taxon>Legionellales</taxon>
        <taxon>Legionellaceae</taxon>
        <taxon>Legionella</taxon>
    </lineage>
</organism>
<evidence type="ECO:0000256" key="7">
    <source>
        <dbReference type="ARBA" id="ARBA00048787"/>
    </source>
</evidence>
<reference evidence="9 11" key="1">
    <citation type="submission" date="2015-11" db="EMBL/GenBank/DDBJ databases">
        <title>Genomic analysis of 38 Legionella species identifies large and diverse effector repertoires.</title>
        <authorList>
            <person name="Burstein D."/>
            <person name="Amaro F."/>
            <person name="Zusman T."/>
            <person name="Lifshitz Z."/>
            <person name="Cohen O."/>
            <person name="Gilbert J.A."/>
            <person name="Pupko T."/>
            <person name="Shuman H.A."/>
            <person name="Segal G."/>
        </authorList>
    </citation>
    <scope>NUCLEOTIDE SEQUENCE [LARGE SCALE GENOMIC DNA]</scope>
    <source>
        <strain evidence="9 11">ATCC 49507</strain>
    </source>
</reference>
<evidence type="ECO:0000256" key="2">
    <source>
        <dbReference type="ARBA" id="ARBA00006676"/>
    </source>
</evidence>
<dbReference type="Gene3D" id="3.20.20.140">
    <property type="entry name" value="Metal-dependent hydrolases"/>
    <property type="match status" value="1"/>
</dbReference>
<evidence type="ECO:0000313" key="11">
    <source>
        <dbReference type="Proteomes" id="UP000054639"/>
    </source>
</evidence>